<feature type="compositionally biased region" description="Low complexity" evidence="5">
    <location>
        <begin position="360"/>
        <end position="371"/>
    </location>
</feature>
<feature type="region of interest" description="Disordered" evidence="5">
    <location>
        <begin position="705"/>
        <end position="766"/>
    </location>
</feature>
<organism evidence="7 8">
    <name type="scientific">Hypholoma sublateritium (strain FD-334 SS-4)</name>
    <dbReference type="NCBI Taxonomy" id="945553"/>
    <lineage>
        <taxon>Eukaryota</taxon>
        <taxon>Fungi</taxon>
        <taxon>Dikarya</taxon>
        <taxon>Basidiomycota</taxon>
        <taxon>Agaricomycotina</taxon>
        <taxon>Agaricomycetes</taxon>
        <taxon>Agaricomycetidae</taxon>
        <taxon>Agaricales</taxon>
        <taxon>Agaricineae</taxon>
        <taxon>Strophariaceae</taxon>
        <taxon>Hypholoma</taxon>
    </lineage>
</organism>
<protein>
    <recommendedName>
        <fullName evidence="6">Zn(2)-C6 fungal-type domain-containing protein</fullName>
    </recommendedName>
</protein>
<evidence type="ECO:0000256" key="3">
    <source>
        <dbReference type="ARBA" id="ARBA00023125"/>
    </source>
</evidence>
<feature type="region of interest" description="Disordered" evidence="5">
    <location>
        <begin position="1"/>
        <end position="38"/>
    </location>
</feature>
<dbReference type="GO" id="GO:0000981">
    <property type="term" value="F:DNA-binding transcription factor activity, RNA polymerase II-specific"/>
    <property type="evidence" value="ECO:0007669"/>
    <property type="project" value="InterPro"/>
</dbReference>
<dbReference type="PANTHER" id="PTHR46910">
    <property type="entry name" value="TRANSCRIPTION FACTOR PDR1"/>
    <property type="match status" value="1"/>
</dbReference>
<name>A0A0D2NI03_HYPSF</name>
<evidence type="ECO:0000313" key="8">
    <source>
        <dbReference type="Proteomes" id="UP000054270"/>
    </source>
</evidence>
<dbReference type="Gene3D" id="4.10.240.10">
    <property type="entry name" value="Zn(2)-C6 fungal-type DNA-binding domain"/>
    <property type="match status" value="1"/>
</dbReference>
<dbReference type="Pfam" id="PF00172">
    <property type="entry name" value="Zn_clus"/>
    <property type="match status" value="1"/>
</dbReference>
<feature type="compositionally biased region" description="Polar residues" evidence="5">
    <location>
        <begin position="821"/>
        <end position="831"/>
    </location>
</feature>
<gene>
    <name evidence="7" type="ORF">HYPSUDRAFT_45126</name>
</gene>
<dbReference type="InterPro" id="IPR036864">
    <property type="entry name" value="Zn2-C6_fun-type_DNA-bd_sf"/>
</dbReference>
<dbReference type="GO" id="GO:0005634">
    <property type="term" value="C:nucleus"/>
    <property type="evidence" value="ECO:0007669"/>
    <property type="project" value="UniProtKB-SubCell"/>
</dbReference>
<dbReference type="SUPFAM" id="SSF57701">
    <property type="entry name" value="Zn2/Cys6 DNA-binding domain"/>
    <property type="match status" value="1"/>
</dbReference>
<feature type="region of interest" description="Disordered" evidence="5">
    <location>
        <begin position="345"/>
        <end position="381"/>
    </location>
</feature>
<evidence type="ECO:0000256" key="1">
    <source>
        <dbReference type="ARBA" id="ARBA00004123"/>
    </source>
</evidence>
<dbReference type="SMART" id="SM00066">
    <property type="entry name" value="GAL4"/>
    <property type="match status" value="1"/>
</dbReference>
<keyword evidence="4" id="KW-0539">Nucleus</keyword>
<comment type="subcellular location">
    <subcellularLocation>
        <location evidence="1">Nucleus</location>
    </subcellularLocation>
</comment>
<dbReference type="InterPro" id="IPR050987">
    <property type="entry name" value="AtrR-like"/>
</dbReference>
<keyword evidence="8" id="KW-1185">Reference proteome</keyword>
<feature type="region of interest" description="Disordered" evidence="5">
    <location>
        <begin position="806"/>
        <end position="831"/>
    </location>
</feature>
<dbReference type="OrthoDB" id="3263880at2759"/>
<keyword evidence="2" id="KW-0479">Metal-binding</keyword>
<dbReference type="InterPro" id="IPR001138">
    <property type="entry name" value="Zn2Cys6_DnaBD"/>
</dbReference>
<feature type="domain" description="Zn(2)-C6 fungal-type" evidence="6">
    <location>
        <begin position="41"/>
        <end position="80"/>
    </location>
</feature>
<dbReference type="PROSITE" id="PS50048">
    <property type="entry name" value="ZN2_CY6_FUNGAL_2"/>
    <property type="match status" value="1"/>
</dbReference>
<dbReference type="AlphaFoldDB" id="A0A0D2NI03"/>
<keyword evidence="3" id="KW-0238">DNA-binding</keyword>
<dbReference type="EMBL" id="KN817587">
    <property type="protein sequence ID" value="KJA18579.1"/>
    <property type="molecule type" value="Genomic_DNA"/>
</dbReference>
<feature type="compositionally biased region" description="Low complexity" evidence="5">
    <location>
        <begin position="1"/>
        <end position="23"/>
    </location>
</feature>
<feature type="region of interest" description="Disordered" evidence="5">
    <location>
        <begin position="194"/>
        <end position="229"/>
    </location>
</feature>
<dbReference type="PANTHER" id="PTHR46910:SF3">
    <property type="entry name" value="HALOTOLERANCE PROTEIN 9-RELATED"/>
    <property type="match status" value="1"/>
</dbReference>
<dbReference type="Proteomes" id="UP000054270">
    <property type="component" value="Unassembled WGS sequence"/>
</dbReference>
<feature type="compositionally biased region" description="Low complexity" evidence="5">
    <location>
        <begin position="725"/>
        <end position="743"/>
    </location>
</feature>
<feature type="region of interest" description="Disordered" evidence="5">
    <location>
        <begin position="504"/>
        <end position="525"/>
    </location>
</feature>
<evidence type="ECO:0000256" key="5">
    <source>
        <dbReference type="SAM" id="MobiDB-lite"/>
    </source>
</evidence>
<sequence length="831" mass="91372">MSPRGSSATAPTPSQSTRSSATPYARRSGSQPKSSRQQFSACGACRMRRVRCDLKDLPIGFVGPHPACSNCKERGIKCVDEFADVKAVKLLRRGRRLQQVEAIYGKVADQDGSSSSQASGSKSTVNIPNLQPEFFTSPFWRWFCIQRPILDSHEFPARFNSHCKGTHLLANEGGVIAMLLVTWAASFGLDERGAPGSESVSESQSTSHMAAEGSSPYYPQNSKYAPPGNRRPLWKSKCEEYLREILDLIDYYGVLRRPSLDGLRCLLLLLPLMEEGQPLERLAIHEAALSQAQAICVLSASNTSSFEDAATRARLFWYAYTQEGVGTGIRGGRFVLNSEDLESFQRTLPPPNFEVDRGLSPSSPSSMDPSPNLGPYHVQELGGFSSRDSSHKAYMNLMHSSLTPLDLNNVCRRIHNVLTGIKATRKAEDHGLIDAYSMREIWRDLDRAWQDLESKKRAPMEQDNVLMRLELTQYVGAWQIFIFECHNVIRETLKNFIATPTAQAYAASPPRPPSSHSGSSSPYLPPQQLHVTANRKCLTLLPIIVRILRLHTPREHSDVPGIFRWDSGLIRDGCFFAGYLAANMDGEYLDPLNDDNKQDDINGHLTVDEGVSICLTTLATMRWGFSKSEEREDTIRMVWKNRKHGRQGQAHHLPIYDVNYPAHLPMGESQTHMGMGSSSHSGLPMVPSGDRPMLPPLNVFAAQRRVDSAPSTAASSEDRGLNGWPGYTPPGTGTSIATSTGTGLSRRGSPVFPSQPSYKPGSDDIFYHNGGDVDQFSYNVPLSGPGTIVRDAPALVGGSAVPAPYGQRGSPMESHALPGNTAPSQYLPTVW</sequence>
<reference evidence="8" key="1">
    <citation type="submission" date="2014-04" db="EMBL/GenBank/DDBJ databases">
        <title>Evolutionary Origins and Diversification of the Mycorrhizal Mutualists.</title>
        <authorList>
            <consortium name="DOE Joint Genome Institute"/>
            <consortium name="Mycorrhizal Genomics Consortium"/>
            <person name="Kohler A."/>
            <person name="Kuo A."/>
            <person name="Nagy L.G."/>
            <person name="Floudas D."/>
            <person name="Copeland A."/>
            <person name="Barry K.W."/>
            <person name="Cichocki N."/>
            <person name="Veneault-Fourrey C."/>
            <person name="LaButti K."/>
            <person name="Lindquist E.A."/>
            <person name="Lipzen A."/>
            <person name="Lundell T."/>
            <person name="Morin E."/>
            <person name="Murat C."/>
            <person name="Riley R."/>
            <person name="Ohm R."/>
            <person name="Sun H."/>
            <person name="Tunlid A."/>
            <person name="Henrissat B."/>
            <person name="Grigoriev I.V."/>
            <person name="Hibbett D.S."/>
            <person name="Martin F."/>
        </authorList>
    </citation>
    <scope>NUCLEOTIDE SEQUENCE [LARGE SCALE GENOMIC DNA]</scope>
    <source>
        <strain evidence="8">FD-334 SS-4</strain>
    </source>
</reference>
<accession>A0A0D2NI03</accession>
<dbReference type="GO" id="GO:0008270">
    <property type="term" value="F:zinc ion binding"/>
    <property type="evidence" value="ECO:0007669"/>
    <property type="project" value="InterPro"/>
</dbReference>
<dbReference type="CDD" id="cd00067">
    <property type="entry name" value="GAL4"/>
    <property type="match status" value="1"/>
</dbReference>
<feature type="compositionally biased region" description="Low complexity" evidence="5">
    <location>
        <begin position="197"/>
        <end position="207"/>
    </location>
</feature>
<dbReference type="STRING" id="945553.A0A0D2NI03"/>
<dbReference type="GO" id="GO:0003677">
    <property type="term" value="F:DNA binding"/>
    <property type="evidence" value="ECO:0007669"/>
    <property type="project" value="UniProtKB-KW"/>
</dbReference>
<evidence type="ECO:0000256" key="4">
    <source>
        <dbReference type="ARBA" id="ARBA00023242"/>
    </source>
</evidence>
<dbReference type="OMA" id="FIDGWQI"/>
<evidence type="ECO:0000259" key="6">
    <source>
        <dbReference type="PROSITE" id="PS50048"/>
    </source>
</evidence>
<evidence type="ECO:0000256" key="2">
    <source>
        <dbReference type="ARBA" id="ARBA00022723"/>
    </source>
</evidence>
<feature type="compositionally biased region" description="Polar residues" evidence="5">
    <location>
        <begin position="28"/>
        <end position="38"/>
    </location>
</feature>
<evidence type="ECO:0000313" key="7">
    <source>
        <dbReference type="EMBL" id="KJA18579.1"/>
    </source>
</evidence>
<proteinExistence type="predicted"/>